<keyword evidence="4" id="KW-1185">Reference proteome</keyword>
<feature type="domain" description="Baseplate protein J-like barrel" evidence="1">
    <location>
        <begin position="97"/>
        <end position="190"/>
    </location>
</feature>
<dbReference type="InterPro" id="IPR006949">
    <property type="entry name" value="Barrel_Baseplate_J-like"/>
</dbReference>
<dbReference type="Pfam" id="PF04865">
    <property type="entry name" value="Baseplate_J"/>
    <property type="match status" value="1"/>
</dbReference>
<name>A0A202B2E3_CHRVL</name>
<protein>
    <submittedName>
        <fullName evidence="3">Baseplate protein</fullName>
    </submittedName>
</protein>
<comment type="caution">
    <text evidence="3">The sequence shown here is derived from an EMBL/GenBank/DDBJ whole genome shotgun (WGS) entry which is preliminary data.</text>
</comment>
<dbReference type="InterPro" id="IPR052399">
    <property type="entry name" value="Phage_Baseplate_Assmbl_Protein"/>
</dbReference>
<evidence type="ECO:0000313" key="3">
    <source>
        <dbReference type="EMBL" id="OVE45653.1"/>
    </source>
</evidence>
<dbReference type="AlphaFoldDB" id="A0A202B2E3"/>
<dbReference type="PANTHER" id="PTHR37829:SF3">
    <property type="entry name" value="PROTEIN JAYE-RELATED"/>
    <property type="match status" value="1"/>
</dbReference>
<dbReference type="InterPro" id="IPR058530">
    <property type="entry name" value="Baseplate_J-like_C"/>
</dbReference>
<dbReference type="Pfam" id="PF26079">
    <property type="entry name" value="Baseplate_J_C"/>
    <property type="match status" value="1"/>
</dbReference>
<organism evidence="3 4">
    <name type="scientific">Chromobacterium violaceum</name>
    <dbReference type="NCBI Taxonomy" id="536"/>
    <lineage>
        <taxon>Bacteria</taxon>
        <taxon>Pseudomonadati</taxon>
        <taxon>Pseudomonadota</taxon>
        <taxon>Betaproteobacteria</taxon>
        <taxon>Neisseriales</taxon>
        <taxon>Chromobacteriaceae</taxon>
        <taxon>Chromobacterium</taxon>
    </lineage>
</organism>
<feature type="domain" description="Baseplate J-like C-terminal" evidence="2">
    <location>
        <begin position="292"/>
        <end position="375"/>
    </location>
</feature>
<dbReference type="PANTHER" id="PTHR37829">
    <property type="entry name" value="PHAGE-LIKE ELEMENT PBSX PROTEIN XKDT"/>
    <property type="match status" value="1"/>
</dbReference>
<dbReference type="EMBL" id="NHOO01000030">
    <property type="protein sequence ID" value="OVE45653.1"/>
    <property type="molecule type" value="Genomic_DNA"/>
</dbReference>
<evidence type="ECO:0000259" key="1">
    <source>
        <dbReference type="Pfam" id="PF04865"/>
    </source>
</evidence>
<evidence type="ECO:0000313" key="4">
    <source>
        <dbReference type="Proteomes" id="UP000196342"/>
    </source>
</evidence>
<dbReference type="Proteomes" id="UP000196342">
    <property type="component" value="Unassembled WGS sequence"/>
</dbReference>
<evidence type="ECO:0000259" key="2">
    <source>
        <dbReference type="Pfam" id="PF26079"/>
    </source>
</evidence>
<proteinExistence type="predicted"/>
<accession>A0A202B2E3</accession>
<sequence>MTLNINIKDFATLVRDQVTAITGRAAGLVDFTIGSLMLAVVESNASVLQWVQQLILNLLATTRAATCSGSDLDTWMADYGFQRLSANQATGSVTFSRFTPANSALIPIGQLVASADGSQQFTVSLDATNALYSATLSGYLVPAGTASATVPVIANTAGAAGNALAGTVTVIVGSISGIDTVTNASALANGLDAELDDAYRARFRLWLGSLSKGTKAAIQLALASMQQGVYSTVTENQDYSGNFLPGYFYVVVDDGSGSPSSTFQASAANVVDSVRALTTRFAVFPPQLVQANVSMLLVTDPSGSHAAIVSLVTSALQAYIAGLTLGQLLPYSQLAAIAYGTSPLVLNVTNIQLNSGTADLAATQKQVIRAGTITVG</sequence>
<reference evidence="3 4" key="1">
    <citation type="submission" date="2017-05" db="EMBL/GenBank/DDBJ databases">
        <title>Chromobacterium violaceum GHPS1 isolated from Hydrocarbon polluted soil in French Guiana display an awesome secondary metabolite arsenal and a battery of drug and heavy-metal-resistance and detoxification of xenobiotics proteins.</title>
        <authorList>
            <person name="Belbahri L."/>
        </authorList>
    </citation>
    <scope>NUCLEOTIDE SEQUENCE [LARGE SCALE GENOMIC DNA]</scope>
    <source>
        <strain evidence="3 4">GHPS1</strain>
    </source>
</reference>
<gene>
    <name evidence="3" type="ORF">CBW21_21920</name>
</gene>